<feature type="compositionally biased region" description="Basic residues" evidence="1">
    <location>
        <begin position="101"/>
        <end position="110"/>
    </location>
</feature>
<comment type="caution">
    <text evidence="2">The sequence shown here is derived from an EMBL/GenBank/DDBJ whole genome shotgun (WGS) entry which is preliminary data.</text>
</comment>
<dbReference type="Proteomes" id="UP000815260">
    <property type="component" value="Chromosome 6D"/>
</dbReference>
<evidence type="ECO:0000313" key="2">
    <source>
        <dbReference type="EMBL" id="KAF7091118.1"/>
    </source>
</evidence>
<dbReference type="EMBL" id="CM022228">
    <property type="protein sequence ID" value="KAF7091118.1"/>
    <property type="molecule type" value="Genomic_DNA"/>
</dbReference>
<name>A0A9R1LLP2_WHEAT</name>
<reference evidence="2" key="2">
    <citation type="submission" date="2020-03" db="EMBL/GenBank/DDBJ databases">
        <title>The second near-complete assembly of the hexaploid bread wheat (Triticum aestivum) genome.</title>
        <authorList>
            <person name="Zimin A.V."/>
            <person name="Puiu D."/>
            <person name="Shumante A."/>
            <person name="Alonge M."/>
            <person name="Salzberg S.L."/>
        </authorList>
    </citation>
    <scope>NUCLEOTIDE SEQUENCE</scope>
    <source>
        <tissue evidence="2">Leaf</tissue>
    </source>
</reference>
<accession>A0A9R1LLP2</accession>
<feature type="compositionally biased region" description="Low complexity" evidence="1">
    <location>
        <begin position="13"/>
        <end position="37"/>
    </location>
</feature>
<sequence>MAMAPTASAVSFSARPSTVRPRAASASASAGAGRVPAGTPPGRQVVGAAGRLVREGRLHRARGAGGGRGGEAREVLRGRPDGGEGAAAAGPDVGDGELPRRHVPLRHRLPPRPLLL</sequence>
<reference evidence="2" key="1">
    <citation type="journal article" date="2017" name="Gigascience">
        <title>The first near-complete assembly of the hexaploid bread wheat genome, Triticum aestivum.</title>
        <authorList>
            <person name="Zimin A.V."/>
            <person name="Puiu D."/>
            <person name="Hall R."/>
            <person name="Kingan S."/>
            <person name="Clavijo B.J."/>
            <person name="Salzberg S.L."/>
        </authorList>
    </citation>
    <scope>NUCLEOTIDE SEQUENCE</scope>
    <source>
        <tissue evidence="2">Leaf</tissue>
    </source>
</reference>
<proteinExistence type="predicted"/>
<feature type="non-terminal residue" evidence="2">
    <location>
        <position position="116"/>
    </location>
</feature>
<feature type="region of interest" description="Disordered" evidence="1">
    <location>
        <begin position="1"/>
        <end position="116"/>
    </location>
</feature>
<evidence type="ECO:0000256" key="1">
    <source>
        <dbReference type="SAM" id="MobiDB-lite"/>
    </source>
</evidence>
<protein>
    <submittedName>
        <fullName evidence="2">Uncharacterized protein</fullName>
    </submittedName>
</protein>
<dbReference type="AlphaFoldDB" id="A0A9R1LLP2"/>
<feature type="compositionally biased region" description="Basic and acidic residues" evidence="1">
    <location>
        <begin position="70"/>
        <end position="82"/>
    </location>
</feature>
<gene>
    <name evidence="2" type="ORF">CFC21_093768</name>
</gene>
<organism evidence="2">
    <name type="scientific">Triticum aestivum</name>
    <name type="common">Wheat</name>
    <dbReference type="NCBI Taxonomy" id="4565"/>
    <lineage>
        <taxon>Eukaryota</taxon>
        <taxon>Viridiplantae</taxon>
        <taxon>Streptophyta</taxon>
        <taxon>Embryophyta</taxon>
        <taxon>Tracheophyta</taxon>
        <taxon>Spermatophyta</taxon>
        <taxon>Magnoliopsida</taxon>
        <taxon>Liliopsida</taxon>
        <taxon>Poales</taxon>
        <taxon>Poaceae</taxon>
        <taxon>BOP clade</taxon>
        <taxon>Pooideae</taxon>
        <taxon>Triticodae</taxon>
        <taxon>Triticeae</taxon>
        <taxon>Triticinae</taxon>
        <taxon>Triticum</taxon>
    </lineage>
</organism>